<feature type="compositionally biased region" description="Polar residues" evidence="4">
    <location>
        <begin position="1"/>
        <end position="12"/>
    </location>
</feature>
<proteinExistence type="predicted"/>
<evidence type="ECO:0000313" key="6">
    <source>
        <dbReference type="Proteomes" id="UP000515140"/>
    </source>
</evidence>
<dbReference type="CTD" id="348807"/>
<dbReference type="InterPro" id="IPR025252">
    <property type="entry name" value="DUF4200"/>
</dbReference>
<feature type="coiled-coil region" evidence="3">
    <location>
        <begin position="61"/>
        <end position="88"/>
    </location>
</feature>
<feature type="compositionally biased region" description="Basic and acidic residues" evidence="4">
    <location>
        <begin position="352"/>
        <end position="367"/>
    </location>
</feature>
<evidence type="ECO:0000313" key="8">
    <source>
        <dbReference type="RefSeq" id="XP_020836807.1"/>
    </source>
</evidence>
<gene>
    <name evidence="7 8" type="primary">CFAP100</name>
</gene>
<dbReference type="Pfam" id="PF13863">
    <property type="entry name" value="DUF4200"/>
    <property type="match status" value="1"/>
</dbReference>
<accession>A0A6P5JRB3</accession>
<feature type="compositionally biased region" description="Basic and acidic residues" evidence="4">
    <location>
        <begin position="578"/>
        <end position="591"/>
    </location>
</feature>
<keyword evidence="7 8" id="KW-0282">Flagellum</keyword>
<feature type="region of interest" description="Disordered" evidence="4">
    <location>
        <begin position="296"/>
        <end position="370"/>
    </location>
</feature>
<evidence type="ECO:0000256" key="3">
    <source>
        <dbReference type="SAM" id="Coils"/>
    </source>
</evidence>
<evidence type="ECO:0000259" key="5">
    <source>
        <dbReference type="Pfam" id="PF13863"/>
    </source>
</evidence>
<evidence type="ECO:0000313" key="7">
    <source>
        <dbReference type="RefSeq" id="XP_020836806.1"/>
    </source>
</evidence>
<dbReference type="PANTHER" id="PTHR21683">
    <property type="entry name" value="COILED-COIL DOMAIN-CONTAINING PROTEIN 42 LIKE-2-LIKE-RELATED"/>
    <property type="match status" value="1"/>
</dbReference>
<feature type="region of interest" description="Disordered" evidence="4">
    <location>
        <begin position="567"/>
        <end position="591"/>
    </location>
</feature>
<protein>
    <submittedName>
        <fullName evidence="7 8">Cilia- and flagella-associated protein 100</fullName>
    </submittedName>
</protein>
<keyword evidence="2" id="KW-0969">Cilium</keyword>
<dbReference type="RefSeq" id="XP_020836806.1">
    <property type="nucleotide sequence ID" value="XM_020981147.1"/>
</dbReference>
<feature type="compositionally biased region" description="Low complexity" evidence="4">
    <location>
        <begin position="335"/>
        <end position="351"/>
    </location>
</feature>
<keyword evidence="1 3" id="KW-0175">Coiled coil</keyword>
<feature type="coiled-coil region" evidence="3">
    <location>
        <begin position="388"/>
        <end position="429"/>
    </location>
</feature>
<evidence type="ECO:0000256" key="1">
    <source>
        <dbReference type="ARBA" id="ARBA00023054"/>
    </source>
</evidence>
<feature type="domain" description="DUF4200" evidence="5">
    <location>
        <begin position="147"/>
        <end position="265"/>
    </location>
</feature>
<keyword evidence="6" id="KW-1185">Reference proteome</keyword>
<evidence type="ECO:0000256" key="4">
    <source>
        <dbReference type="SAM" id="MobiDB-lite"/>
    </source>
</evidence>
<keyword evidence="2" id="KW-0966">Cell projection</keyword>
<name>A0A6P5JRB3_PHACI</name>
<dbReference type="GeneTree" id="ENSGT00940000153110"/>
<reference evidence="7 8" key="1">
    <citation type="submission" date="2025-04" db="UniProtKB">
        <authorList>
            <consortium name="RefSeq"/>
        </authorList>
    </citation>
    <scope>IDENTIFICATION</scope>
    <source>
        <tissue evidence="7 8">Spleen</tissue>
    </source>
</reference>
<dbReference type="GeneID" id="110204918"/>
<feature type="region of interest" description="Disordered" evidence="4">
    <location>
        <begin position="1"/>
        <end position="56"/>
    </location>
</feature>
<dbReference type="PANTHER" id="PTHR21683:SF5">
    <property type="entry name" value="CILIA- AND FLAGELLA-ASSOCIATED PROTEIN 100"/>
    <property type="match status" value="1"/>
</dbReference>
<dbReference type="InterPro" id="IPR051147">
    <property type="entry name" value="CFAP_domain-containing"/>
</dbReference>
<dbReference type="Proteomes" id="UP000515140">
    <property type="component" value="Unplaced"/>
</dbReference>
<dbReference type="GO" id="GO:0036064">
    <property type="term" value="C:ciliary basal body"/>
    <property type="evidence" value="ECO:0007669"/>
    <property type="project" value="Ensembl"/>
</dbReference>
<sequence length="604" mass="70681">MSRLPSTTQKTLSNDEPHESVYSSHLPTAIKCPAQSTDKEDASDEGENPFHMSPDTDFFLLRDRQKEKHRLEREAKKTMRVYEKMTNSSKIAAKCTNIRRQLQMEDYEEDQALQAEARRLRHLQDSAAWKITVTKDKKIERENLASYIEKKRQMFLIQYALEVKREEILRLEMLATKEEMKLEKAEKFLEKDATLFDEFLKENDRNSVQAMRIAEKEAKAKMEKIIEIRDITAQILMVKSEISKFEDNVQIFKIYKDFLYKVSPKDWLMTHARKHLAHAAARMTLDQQKENIPFLPTEKEPQRSSETSNLNTPVPNIPSSSTSEIVISKEDKSSRTSSSSQDLQPLLSMSPSKKESSPTELSSRTDEADSDDELDLYFTEPQQLLDIFTQLEEQNLSLIQNSQETEETLEEINDSIKSTQNKMDREVNQLKLLSTTLRTSIAKEEEIADDLQLKARVFSFGEFKSDYQNKMLDSLNKKVVEVYRHCTGDCESSLGTLQMLTIIEHQLDELLENLERVPAWKIEQVEKAKEKERRIRLREEKMKLLREMQEERLQRALARAQASIKKKTGRKLMYRSEPVADKTRRKETDSKYDREKEELLFFFT</sequence>
<dbReference type="RefSeq" id="XP_020836807.1">
    <property type="nucleotide sequence ID" value="XM_020981148.1"/>
</dbReference>
<dbReference type="KEGG" id="pcw:110204918"/>
<evidence type="ECO:0000256" key="2">
    <source>
        <dbReference type="ARBA" id="ARBA00023069"/>
    </source>
</evidence>
<organism evidence="6 8">
    <name type="scientific">Phascolarctos cinereus</name>
    <name type="common">Koala</name>
    <dbReference type="NCBI Taxonomy" id="38626"/>
    <lineage>
        <taxon>Eukaryota</taxon>
        <taxon>Metazoa</taxon>
        <taxon>Chordata</taxon>
        <taxon>Craniata</taxon>
        <taxon>Vertebrata</taxon>
        <taxon>Euteleostomi</taxon>
        <taxon>Mammalia</taxon>
        <taxon>Metatheria</taxon>
        <taxon>Diprotodontia</taxon>
        <taxon>Phascolarctidae</taxon>
        <taxon>Phascolarctos</taxon>
    </lineage>
</organism>
<dbReference type="AlphaFoldDB" id="A0A6P5JRB3"/>
<feature type="compositionally biased region" description="Polar residues" evidence="4">
    <location>
        <begin position="304"/>
        <end position="325"/>
    </location>
</feature>